<evidence type="ECO:0000313" key="1">
    <source>
        <dbReference type="EMBL" id="BFD47497.1"/>
    </source>
</evidence>
<organism evidence="1">
    <name type="scientific">Wolbachia endosymbiont of Sergentomyia squamirostris</name>
    <dbReference type="NCBI Taxonomy" id="3113640"/>
    <lineage>
        <taxon>Bacteria</taxon>
        <taxon>Pseudomonadati</taxon>
        <taxon>Pseudomonadota</taxon>
        <taxon>Alphaproteobacteria</taxon>
        <taxon>Rickettsiales</taxon>
        <taxon>Anaplasmataceae</taxon>
        <taxon>Wolbachieae</taxon>
        <taxon>Wolbachia</taxon>
    </lineage>
</organism>
<gene>
    <name evidence="1" type="ORF">DMENIID0003_05710</name>
</gene>
<sequence length="77" mass="8570">MRLPSSGEIVSEFEPNGTTGTIGNLFVDLCTSLICSARLAAWNIGEQTLAAEQLPEVITQMRLLNQEKLLFIYDRLQ</sequence>
<accession>A0AAT9GCD6</accession>
<dbReference type="EMBL" id="AP029172">
    <property type="protein sequence ID" value="BFD47497.1"/>
    <property type="molecule type" value="Genomic_DNA"/>
</dbReference>
<name>A0AAT9GCD6_9RICK</name>
<dbReference type="AlphaFoldDB" id="A0AAT9GCD6"/>
<protein>
    <submittedName>
        <fullName evidence="1">Uncharacterized protein</fullName>
    </submittedName>
</protein>
<proteinExistence type="predicted"/>
<reference evidence="1" key="1">
    <citation type="submission" date="2024-01" db="EMBL/GenBank/DDBJ databases">
        <title>Sequencing the genomes of a sandfly, Sergentomyia squamirostris, and its two endosymbionts.</title>
        <authorList>
            <person name="Itokawa K."/>
            <person name="Sanjoba C."/>
        </authorList>
    </citation>
    <scope>NUCLEOTIDE SEQUENCE</scope>
    <source>
        <strain evidence="1">WSSQ</strain>
    </source>
</reference>